<sequence>MILRGLMGLAGSALAPARLEPDLLIAAAARAARSDPGPLAEPRRAEALAALTSSLERESRLTPFGRLAAASDLVRMLSTVLILAQKERADPAIAARPFAPPIFVAGLPRSGTTFLHGLLAEDPRNRAPRIWESIYPYPRAAGFAAGRGKAKLELGLFARLSPGIKNLHPVEADAPQECIEITSHVLRSPRFNDVYRAPSYRAWLDRSGFDDGYRYLQRFLRHLQGPGGAPRRWVLKSPEHVFSIDALVRAFPDAMLVLVHRDPGHVLASAARLTELLRAPFTAAVDRRDIGRQVADYWQDGMRRMTALADDSSFPLKLAHVRYRSLVADPVGTVARIYDAFGLDLSAEASAAMAAKVARAPNGGYGANRYRPDDFGIDPERERERASVYVERFGVGGEGSRQ</sequence>
<protein>
    <submittedName>
        <fullName evidence="1">Sulfotransferase family protein</fullName>
    </submittedName>
</protein>
<evidence type="ECO:0000313" key="2">
    <source>
        <dbReference type="Proteomes" id="UP000253529"/>
    </source>
</evidence>
<accession>A0A366FBX4</accession>
<keyword evidence="2" id="KW-1185">Reference proteome</keyword>
<dbReference type="GO" id="GO:0016740">
    <property type="term" value="F:transferase activity"/>
    <property type="evidence" value="ECO:0007669"/>
    <property type="project" value="UniProtKB-KW"/>
</dbReference>
<dbReference type="PANTHER" id="PTHR36451">
    <property type="entry name" value="PAPS-DEPENDENT SULFOTRANSFERASE STF3"/>
    <property type="match status" value="1"/>
</dbReference>
<comment type="caution">
    <text evidence="1">The sequence shown here is derived from an EMBL/GenBank/DDBJ whole genome shotgun (WGS) entry which is preliminary data.</text>
</comment>
<reference evidence="1 2" key="1">
    <citation type="submission" date="2018-06" db="EMBL/GenBank/DDBJ databases">
        <title>Genomic Encyclopedia of Type Strains, Phase IV (KMG-IV): sequencing the most valuable type-strain genomes for metagenomic binning, comparative biology and taxonomic classification.</title>
        <authorList>
            <person name="Goeker M."/>
        </authorList>
    </citation>
    <scope>NUCLEOTIDE SEQUENCE [LARGE SCALE GENOMIC DNA]</scope>
    <source>
        <strain evidence="1 2">DSM 24875</strain>
    </source>
</reference>
<keyword evidence="1" id="KW-0808">Transferase</keyword>
<proteinExistence type="predicted"/>
<dbReference type="Proteomes" id="UP000253529">
    <property type="component" value="Unassembled WGS sequence"/>
</dbReference>
<dbReference type="AlphaFoldDB" id="A0A366FBX4"/>
<dbReference type="Pfam" id="PF13469">
    <property type="entry name" value="Sulfotransfer_3"/>
    <property type="match status" value="1"/>
</dbReference>
<organism evidence="1 2">
    <name type="scientific">Roseiarcus fermentans</name>
    <dbReference type="NCBI Taxonomy" id="1473586"/>
    <lineage>
        <taxon>Bacteria</taxon>
        <taxon>Pseudomonadati</taxon>
        <taxon>Pseudomonadota</taxon>
        <taxon>Alphaproteobacteria</taxon>
        <taxon>Hyphomicrobiales</taxon>
        <taxon>Roseiarcaceae</taxon>
        <taxon>Roseiarcus</taxon>
    </lineage>
</organism>
<dbReference type="InterPro" id="IPR027417">
    <property type="entry name" value="P-loop_NTPase"/>
</dbReference>
<dbReference type="PANTHER" id="PTHR36451:SF1">
    <property type="entry name" value="OMEGA-HYDROXY-BETA-DIHYDROMENAQUINONE-9 SULFOTRANSFERASE STF3"/>
    <property type="match status" value="1"/>
</dbReference>
<dbReference type="OrthoDB" id="9777890at2"/>
<dbReference type="RefSeq" id="WP_113889823.1">
    <property type="nucleotide sequence ID" value="NZ_QNRK01000014.1"/>
</dbReference>
<dbReference type="Gene3D" id="3.40.50.300">
    <property type="entry name" value="P-loop containing nucleotide triphosphate hydrolases"/>
    <property type="match status" value="1"/>
</dbReference>
<gene>
    <name evidence="1" type="ORF">DFR50_11413</name>
</gene>
<dbReference type="SUPFAM" id="SSF52540">
    <property type="entry name" value="P-loop containing nucleoside triphosphate hydrolases"/>
    <property type="match status" value="1"/>
</dbReference>
<evidence type="ECO:0000313" key="1">
    <source>
        <dbReference type="EMBL" id="RBP12184.1"/>
    </source>
</evidence>
<dbReference type="EMBL" id="QNRK01000014">
    <property type="protein sequence ID" value="RBP12184.1"/>
    <property type="molecule type" value="Genomic_DNA"/>
</dbReference>
<name>A0A366FBX4_9HYPH</name>
<dbReference type="InterPro" id="IPR052736">
    <property type="entry name" value="Stf3_sulfotransferase"/>
</dbReference>